<dbReference type="EMBL" id="LT629706">
    <property type="protein sequence ID" value="SDN84011.1"/>
    <property type="molecule type" value="Genomic_DNA"/>
</dbReference>
<gene>
    <name evidence="1" type="ORF">SAMN04490208_1647</name>
</gene>
<evidence type="ECO:0000313" key="1">
    <source>
        <dbReference type="EMBL" id="SDN84011.1"/>
    </source>
</evidence>
<sequence>MPKLIVQHTEIRKTFAHLMRSVENSHLYDLLTNAERTTDISADAQCILAPGYRLLRVDHRVRPSSDEFEIALINDVVKAVVYYNRVAISNIVDLNCRPATQNLVWRSPDAQHAAVLRDVAQKVFFNYILDRYDVILSDNQQTGEGKFFWQRQMSNALALGLHVYYYQMLTADLEAIKTQEELNNLEDRLWAEDDAQEYHLALISKVALPAELLVSVELEVEAD</sequence>
<accession>A0ABY0REC8</accession>
<name>A0ABY0REC8_9PSED</name>
<reference evidence="1 2" key="1">
    <citation type="submission" date="2016-10" db="EMBL/GenBank/DDBJ databases">
        <authorList>
            <person name="Varghese N."/>
            <person name="Submissions S."/>
        </authorList>
    </citation>
    <scope>NUCLEOTIDE SEQUENCE [LARGE SCALE GENOMIC DNA]</scope>
    <source>
        <strain evidence="1 2">BS2776</strain>
    </source>
</reference>
<dbReference type="Proteomes" id="UP000181903">
    <property type="component" value="Chromosome I"/>
</dbReference>
<organism evidence="1 2">
    <name type="scientific">Pseudomonas poae</name>
    <dbReference type="NCBI Taxonomy" id="200451"/>
    <lineage>
        <taxon>Bacteria</taxon>
        <taxon>Pseudomonadati</taxon>
        <taxon>Pseudomonadota</taxon>
        <taxon>Gammaproteobacteria</taxon>
        <taxon>Pseudomonadales</taxon>
        <taxon>Pseudomonadaceae</taxon>
        <taxon>Pseudomonas</taxon>
    </lineage>
</organism>
<protein>
    <submittedName>
        <fullName evidence="1">Uncharacterized protein</fullName>
    </submittedName>
</protein>
<keyword evidence="2" id="KW-1185">Reference proteome</keyword>
<proteinExistence type="predicted"/>
<evidence type="ECO:0000313" key="2">
    <source>
        <dbReference type="Proteomes" id="UP000181903"/>
    </source>
</evidence>